<evidence type="ECO:0000313" key="2">
    <source>
        <dbReference type="EMBL" id="CAL5983809.1"/>
    </source>
</evidence>
<dbReference type="AlphaFoldDB" id="A0AA86QTD7"/>
<dbReference type="EMBL" id="CAXDID020000016">
    <property type="protein sequence ID" value="CAL5983809.1"/>
    <property type="molecule type" value="Genomic_DNA"/>
</dbReference>
<organism evidence="1">
    <name type="scientific">Hexamita inflata</name>
    <dbReference type="NCBI Taxonomy" id="28002"/>
    <lineage>
        <taxon>Eukaryota</taxon>
        <taxon>Metamonada</taxon>
        <taxon>Diplomonadida</taxon>
        <taxon>Hexamitidae</taxon>
        <taxon>Hexamitinae</taxon>
        <taxon>Hexamita</taxon>
    </lineage>
</organism>
<sequence length="366" mass="42276">MKAAPSILFQQRPQSGTPKVSKIETLKFLGANKLATQECIKQFGCVYDINSPKQISNKFNPQTQFLAPKRVVSAYNRQQNSQQVIQQQHDNHMQQMSKLEELMNLSRPTKISQQAEDETPKYVKTSALQLYNMAKSQQTIPSKSVTLKSLNTSKCFSPKKNQTPKRNDLLFSDLVQIQTLSPVEPEIPNNCQNELQQLKTKVKQLRNQNGAVHYSQLIMMDVQQFSFMQTEGGKIQNQIAQLVQSNLYDCQQLQILIEIEQEIANIYLKTTEKQYPETNKQIQEIRAKIFIQTILYQKKQKIINDSNLIVTHISGLKTEKNEVFSNLESLRNLEIQFQQNITQANNETQVNELLLNQRKRRDELGF</sequence>
<name>A0AA86QTD7_9EUKA</name>
<reference evidence="2 3" key="2">
    <citation type="submission" date="2024-07" db="EMBL/GenBank/DDBJ databases">
        <authorList>
            <person name="Akdeniz Z."/>
        </authorList>
    </citation>
    <scope>NUCLEOTIDE SEQUENCE [LARGE SCALE GENOMIC DNA]</scope>
</reference>
<keyword evidence="3" id="KW-1185">Reference proteome</keyword>
<evidence type="ECO:0000313" key="1">
    <source>
        <dbReference type="EMBL" id="CAI9960422.1"/>
    </source>
</evidence>
<comment type="caution">
    <text evidence="1">The sequence shown here is derived from an EMBL/GenBank/DDBJ whole genome shotgun (WGS) entry which is preliminary data.</text>
</comment>
<dbReference type="EMBL" id="CATOUU010000931">
    <property type="protein sequence ID" value="CAI9960422.1"/>
    <property type="molecule type" value="Genomic_DNA"/>
</dbReference>
<gene>
    <name evidence="1" type="ORF">HINF_LOCUS48067</name>
    <name evidence="2" type="ORF">HINF_LOCUS7801</name>
</gene>
<dbReference type="Proteomes" id="UP001642409">
    <property type="component" value="Unassembled WGS sequence"/>
</dbReference>
<evidence type="ECO:0000313" key="3">
    <source>
        <dbReference type="Proteomes" id="UP001642409"/>
    </source>
</evidence>
<proteinExistence type="predicted"/>
<reference evidence="1" key="1">
    <citation type="submission" date="2023-06" db="EMBL/GenBank/DDBJ databases">
        <authorList>
            <person name="Kurt Z."/>
        </authorList>
    </citation>
    <scope>NUCLEOTIDE SEQUENCE</scope>
</reference>
<protein>
    <submittedName>
        <fullName evidence="2">Hypothetical_protein</fullName>
    </submittedName>
</protein>
<accession>A0AA86QTD7</accession>